<dbReference type="InterPro" id="IPR053728">
    <property type="entry name" value="Alginate_Permeability_Chnl"/>
</dbReference>
<evidence type="ECO:0000259" key="2">
    <source>
        <dbReference type="Pfam" id="PF13372"/>
    </source>
</evidence>
<sequence length="447" mass="50598">MRRLKFNVLFLSVFLCCMATGVQAGELINQHLPKWVNVDLQFRYRYESPDNLDFNDTLEDDESFHLKRTRLGITLKPVEQWKLFYQLQDSRIENDGFENNTPYENYADTRQLYLEGSKLFSLDAVDLSGVGVRLGRQELSYGAQRLVGGFGWSNIAQTFDAAKMMLNFEPHHLTIDGFGGTFTQINSPDEADDLFEGEAHDNIGGYYATYKGIKDVTVENYLIRRKTNKNITYISGVTAGELDIFTTGGRVVGKVPDSKFDYELEAAHQWGSTNALDVSANMLVTILGYTFDHPWKPRAAFEFDYASGDSDTSDADLNTFNNLYPTNHLQYGYMDRAGLQNLNDYRFQLKAKPTEKLALQGDLHLIFVDTPKDAFYAAGRTALRTPPAASDVNTHVGNEVDLTANYKLCKYADLLVGYSHFFAGKYLQETGANDEGDFFYVETTFNF</sequence>
<feature type="chain" id="PRO_5002540266" description="Alginate export domain-containing protein" evidence="1">
    <location>
        <begin position="25"/>
        <end position="447"/>
    </location>
</feature>
<dbReference type="Gene3D" id="2.40.160.100">
    <property type="match status" value="1"/>
</dbReference>
<organism evidence="3 4">
    <name type="scientific">Candidatus Kaiserbacteria bacterium GW2011_GWA2_49_19</name>
    <dbReference type="NCBI Taxonomy" id="1618669"/>
    <lineage>
        <taxon>Bacteria</taxon>
        <taxon>Candidatus Kaiseribacteriota</taxon>
    </lineage>
</organism>
<dbReference type="EMBL" id="LCPZ01000006">
    <property type="protein sequence ID" value="KKW08938.1"/>
    <property type="molecule type" value="Genomic_DNA"/>
</dbReference>
<evidence type="ECO:0000313" key="3">
    <source>
        <dbReference type="EMBL" id="KKW08938.1"/>
    </source>
</evidence>
<feature type="domain" description="Alginate export" evidence="2">
    <location>
        <begin position="35"/>
        <end position="437"/>
    </location>
</feature>
<reference evidence="3 4" key="1">
    <citation type="journal article" date="2015" name="Nature">
        <title>rRNA introns, odd ribosomes, and small enigmatic genomes across a large radiation of phyla.</title>
        <authorList>
            <person name="Brown C.T."/>
            <person name="Hug L.A."/>
            <person name="Thomas B.C."/>
            <person name="Sharon I."/>
            <person name="Castelle C.J."/>
            <person name="Singh A."/>
            <person name="Wilkins M.J."/>
            <person name="Williams K.H."/>
            <person name="Banfield J.F."/>
        </authorList>
    </citation>
    <scope>NUCLEOTIDE SEQUENCE [LARGE SCALE GENOMIC DNA]</scope>
</reference>
<name>A0A0G1VR07_9BACT</name>
<keyword evidence="1" id="KW-0732">Signal</keyword>
<evidence type="ECO:0000313" key="4">
    <source>
        <dbReference type="Proteomes" id="UP000033965"/>
    </source>
</evidence>
<accession>A0A0G1VR07</accession>
<proteinExistence type="predicted"/>
<protein>
    <recommendedName>
        <fullName evidence="2">Alginate export domain-containing protein</fullName>
    </recommendedName>
</protein>
<dbReference type="AlphaFoldDB" id="A0A0G1VR07"/>
<feature type="signal peptide" evidence="1">
    <location>
        <begin position="1"/>
        <end position="24"/>
    </location>
</feature>
<evidence type="ECO:0000256" key="1">
    <source>
        <dbReference type="SAM" id="SignalP"/>
    </source>
</evidence>
<gene>
    <name evidence="3" type="ORF">UY44_C0006G0023</name>
</gene>
<dbReference type="Pfam" id="PF13372">
    <property type="entry name" value="Alginate_exp"/>
    <property type="match status" value="1"/>
</dbReference>
<dbReference type="Proteomes" id="UP000033965">
    <property type="component" value="Unassembled WGS sequence"/>
</dbReference>
<dbReference type="InterPro" id="IPR025388">
    <property type="entry name" value="Alginate_export_dom"/>
</dbReference>
<dbReference type="PATRIC" id="fig|1618669.3.peg.263"/>
<comment type="caution">
    <text evidence="3">The sequence shown here is derived from an EMBL/GenBank/DDBJ whole genome shotgun (WGS) entry which is preliminary data.</text>
</comment>